<dbReference type="GO" id="GO:0016020">
    <property type="term" value="C:membrane"/>
    <property type="evidence" value="ECO:0007669"/>
    <property type="project" value="InterPro"/>
</dbReference>
<keyword evidence="2" id="KW-0237">DNA synthesis</keyword>
<dbReference type="SMART" id="SM00244">
    <property type="entry name" value="PHB"/>
    <property type="match status" value="1"/>
</dbReference>
<dbReference type="Pfam" id="PF01145">
    <property type="entry name" value="Band_7"/>
    <property type="match status" value="1"/>
</dbReference>
<protein>
    <recommendedName>
        <fullName evidence="3">Prohibitin 1</fullName>
    </recommendedName>
</protein>
<dbReference type="AlphaFoldDB" id="H2UYA5"/>
<evidence type="ECO:0000313" key="7">
    <source>
        <dbReference type="Proteomes" id="UP000005226"/>
    </source>
</evidence>
<evidence type="ECO:0000256" key="2">
    <source>
        <dbReference type="ARBA" id="ARBA00022634"/>
    </source>
</evidence>
<dbReference type="PANTHER" id="PTHR23222:SF0">
    <property type="entry name" value="PROHIBITIN 1"/>
    <property type="match status" value="1"/>
</dbReference>
<dbReference type="InterPro" id="IPR000163">
    <property type="entry name" value="Prohibitin"/>
</dbReference>
<dbReference type="GeneTree" id="ENSGT00950000183070"/>
<dbReference type="HOGENOM" id="CLU_047969_0_0_1"/>
<dbReference type="Ensembl" id="ENSTRUT00000042078.3">
    <property type="protein sequence ID" value="ENSTRUP00000041934.3"/>
    <property type="gene ID" value="ENSTRUG00000016402.3"/>
</dbReference>
<dbReference type="InterPro" id="IPR036013">
    <property type="entry name" value="Band_7/SPFH_dom_sf"/>
</dbReference>
<dbReference type="InParanoid" id="H2UYA5"/>
<evidence type="ECO:0000256" key="3">
    <source>
        <dbReference type="ARBA" id="ARBA00039608"/>
    </source>
</evidence>
<dbReference type="STRING" id="31033.ENSTRUP00000041934"/>
<feature type="domain" description="Band 7" evidence="5">
    <location>
        <begin position="120"/>
        <end position="281"/>
    </location>
</feature>
<evidence type="ECO:0000256" key="1">
    <source>
        <dbReference type="ARBA" id="ARBA00009658"/>
    </source>
</evidence>
<comment type="function">
    <text evidence="4">In the plasma membrane, cooperates with CD86 to mediate CD86-signaling in B lymphocytes that regulates the level of IgG1 produced through the activation of distal signaling intermediates. Upon CD40 engagement, required to activate NF-kappa-B signaling pathway via phospholipase C and protein kinase C activation.</text>
</comment>
<organism evidence="6 7">
    <name type="scientific">Takifugu rubripes</name>
    <name type="common">Japanese pufferfish</name>
    <name type="synonym">Fugu rubripes</name>
    <dbReference type="NCBI Taxonomy" id="31033"/>
    <lineage>
        <taxon>Eukaryota</taxon>
        <taxon>Metazoa</taxon>
        <taxon>Chordata</taxon>
        <taxon>Craniata</taxon>
        <taxon>Vertebrata</taxon>
        <taxon>Euteleostomi</taxon>
        <taxon>Actinopterygii</taxon>
        <taxon>Neopterygii</taxon>
        <taxon>Teleostei</taxon>
        <taxon>Neoteleostei</taxon>
        <taxon>Acanthomorphata</taxon>
        <taxon>Eupercaria</taxon>
        <taxon>Tetraodontiformes</taxon>
        <taxon>Tetradontoidea</taxon>
        <taxon>Tetraodontidae</taxon>
        <taxon>Takifugu</taxon>
    </lineage>
</organism>
<dbReference type="GO" id="GO:0007005">
    <property type="term" value="P:mitochondrion organization"/>
    <property type="evidence" value="ECO:0007669"/>
    <property type="project" value="TreeGrafter"/>
</dbReference>
<reference evidence="6" key="2">
    <citation type="submission" date="2025-08" db="UniProtKB">
        <authorList>
            <consortium name="Ensembl"/>
        </authorList>
    </citation>
    <scope>IDENTIFICATION</scope>
</reference>
<name>H2UYA5_TAKRU</name>
<sequence length="366" mass="40529">MQLHCTKWCCFLNGIVKNQCCSAIFKRCCLGLCHWVTQWFQGGKRRSGEEELDISSNQRRRCCELCAGAVVLRFHVLYVVSGGGHTHLSKTEIAVMAKLFESIGKLGLALAIGGGIVNSALFNVDAGHQAVIFDRFRGVQDTAVGEGTHFLIPWVQKPIIFDCRSRPRNVPVITGSKDLQNVNITLRILFRPMNSQLARIYTSIGEDYDERVLPSITTEVLKSVVARFDAGELITQRELVSRQVSEDLTERASTFGLILDDVSLTHLTFGKEFTEAVEMKQVAQQEAERARFVVEKAEQQKQAAIISAEGDSQAALLIANSLMDAGDGLVELRKLEAAEDIAFQLSRSRNITYLPSGQGTLLQLPQ</sequence>
<evidence type="ECO:0000256" key="4">
    <source>
        <dbReference type="ARBA" id="ARBA00046138"/>
    </source>
</evidence>
<dbReference type="InterPro" id="IPR001107">
    <property type="entry name" value="Band_7"/>
</dbReference>
<comment type="similarity">
    <text evidence="1">Belongs to the prohibitin family.</text>
</comment>
<dbReference type="eggNOG" id="KOG3083">
    <property type="taxonomic scope" value="Eukaryota"/>
</dbReference>
<dbReference type="Proteomes" id="UP000005226">
    <property type="component" value="Chromosome 5"/>
</dbReference>
<dbReference type="GO" id="GO:0071897">
    <property type="term" value="P:DNA biosynthetic process"/>
    <property type="evidence" value="ECO:0007669"/>
    <property type="project" value="UniProtKB-KW"/>
</dbReference>
<evidence type="ECO:0000313" key="6">
    <source>
        <dbReference type="Ensembl" id="ENSTRUP00000041934.3"/>
    </source>
</evidence>
<proteinExistence type="inferred from homology"/>
<dbReference type="Gene3D" id="3.30.479.30">
    <property type="entry name" value="Band 7 domain"/>
    <property type="match status" value="1"/>
</dbReference>
<evidence type="ECO:0000259" key="5">
    <source>
        <dbReference type="SMART" id="SM00244"/>
    </source>
</evidence>
<dbReference type="PRINTS" id="PR00679">
    <property type="entry name" value="PROHIBITIN"/>
</dbReference>
<dbReference type="FunFam" id="3.30.479.30:FF:000001">
    <property type="entry name" value="Prohibitin 2"/>
    <property type="match status" value="1"/>
</dbReference>
<dbReference type="OMA" id="YEFRLVT"/>
<gene>
    <name evidence="6" type="primary">phb</name>
</gene>
<dbReference type="PANTHER" id="PTHR23222">
    <property type="entry name" value="PROHIBITIN"/>
    <property type="match status" value="1"/>
</dbReference>
<reference evidence="6" key="3">
    <citation type="submission" date="2025-09" db="UniProtKB">
        <authorList>
            <consortium name="Ensembl"/>
        </authorList>
    </citation>
    <scope>IDENTIFICATION</scope>
</reference>
<reference evidence="6 7" key="1">
    <citation type="journal article" date="2011" name="Genome Biol. Evol.">
        <title>Integration of the genetic map and genome assembly of fugu facilitates insights into distinct features of genome evolution in teleosts and mammals.</title>
        <authorList>
            <person name="Kai W."/>
            <person name="Kikuchi K."/>
            <person name="Tohari S."/>
            <person name="Chew A.K."/>
            <person name="Tay A."/>
            <person name="Fujiwara A."/>
            <person name="Hosoya S."/>
            <person name="Suetake H."/>
            <person name="Naruse K."/>
            <person name="Brenner S."/>
            <person name="Suzuki Y."/>
            <person name="Venkatesh B."/>
        </authorList>
    </citation>
    <scope>NUCLEOTIDE SEQUENCE [LARGE SCALE GENOMIC DNA]</scope>
</reference>
<accession>H2UYA5</accession>
<keyword evidence="7" id="KW-1185">Reference proteome</keyword>
<dbReference type="SUPFAM" id="SSF117892">
    <property type="entry name" value="Band 7/SPFH domain"/>
    <property type="match status" value="1"/>
</dbReference>
<dbReference type="CDD" id="cd03401">
    <property type="entry name" value="SPFH_prohibitin"/>
    <property type="match status" value="1"/>
</dbReference>
<dbReference type="GO" id="GO:0005739">
    <property type="term" value="C:mitochondrion"/>
    <property type="evidence" value="ECO:0007669"/>
    <property type="project" value="UniProtKB-ARBA"/>
</dbReference>